<organism evidence="1 2">
    <name type="scientific">Lepeophtheirus salmonis</name>
    <name type="common">Salmon louse</name>
    <name type="synonym">Caligus salmonis</name>
    <dbReference type="NCBI Taxonomy" id="72036"/>
    <lineage>
        <taxon>Eukaryota</taxon>
        <taxon>Metazoa</taxon>
        <taxon>Ecdysozoa</taxon>
        <taxon>Arthropoda</taxon>
        <taxon>Crustacea</taxon>
        <taxon>Multicrustacea</taxon>
        <taxon>Hexanauplia</taxon>
        <taxon>Copepoda</taxon>
        <taxon>Siphonostomatoida</taxon>
        <taxon>Caligidae</taxon>
        <taxon>Lepeophtheirus</taxon>
    </lineage>
</organism>
<keyword evidence="2" id="KW-1185">Reference proteome</keyword>
<evidence type="ECO:0000313" key="1">
    <source>
        <dbReference type="EMBL" id="CAF2974932.1"/>
    </source>
</evidence>
<dbReference type="EMBL" id="HG994585">
    <property type="protein sequence ID" value="CAF2974932.1"/>
    <property type="molecule type" value="Genomic_DNA"/>
</dbReference>
<reference evidence="1" key="1">
    <citation type="submission" date="2021-02" db="EMBL/GenBank/DDBJ databases">
        <authorList>
            <person name="Bekaert M."/>
        </authorList>
    </citation>
    <scope>NUCLEOTIDE SEQUENCE</scope>
    <source>
        <strain evidence="1">IoA-00</strain>
    </source>
</reference>
<name>A0A7R8D294_LEPSM</name>
<accession>A0A7R8D294</accession>
<protein>
    <submittedName>
        <fullName evidence="1">(salmon louse) hypothetical protein</fullName>
    </submittedName>
</protein>
<evidence type="ECO:0000313" key="2">
    <source>
        <dbReference type="Proteomes" id="UP000675881"/>
    </source>
</evidence>
<sequence>MVNKFVLKINYCKLFNRNEPEKIVHLSWYSRWRGSEYNSGFVTYDYDSFPLLPKPWITLVFALHSKYLFVTISRKQLVFLVLPFWTSEVSVIIELIDDVSDSATHTHRRNES</sequence>
<dbReference type="AlphaFoldDB" id="A0A7R8D294"/>
<gene>
    <name evidence="1" type="ORF">LSAA_11144</name>
</gene>
<dbReference type="Proteomes" id="UP000675881">
    <property type="component" value="Chromosome 6"/>
</dbReference>
<proteinExistence type="predicted"/>